<dbReference type="AlphaFoldDB" id="A0A9P8RMT9"/>
<name>A0A9P8RMT9_9PEZI</name>
<evidence type="ECO:0000313" key="1">
    <source>
        <dbReference type="EMBL" id="KAH0556812.1"/>
    </source>
</evidence>
<accession>A0A9P8RMT9</accession>
<feature type="non-terminal residue" evidence="1">
    <location>
        <position position="704"/>
    </location>
</feature>
<reference evidence="1" key="1">
    <citation type="submission" date="2021-03" db="EMBL/GenBank/DDBJ databases">
        <title>Comparative genomics and phylogenomic investigation of the class Geoglossomycetes provide insights into ecological specialization and systematics.</title>
        <authorList>
            <person name="Melie T."/>
            <person name="Pirro S."/>
            <person name="Miller A.N."/>
            <person name="Quandt A."/>
        </authorList>
    </citation>
    <scope>NUCLEOTIDE SEQUENCE</scope>
    <source>
        <strain evidence="1">CAQ_001_2017</strain>
    </source>
</reference>
<dbReference type="EMBL" id="JAGHQM010001004">
    <property type="protein sequence ID" value="KAH0556812.1"/>
    <property type="molecule type" value="Genomic_DNA"/>
</dbReference>
<keyword evidence="2" id="KW-1185">Reference proteome</keyword>
<sequence>MDKLLGKCESNWAVRELKEFLKYYRVPDGVIAGVGDQKSELIGLVRQVEKDESITSRERIEAIKAIRKDDAKRCPLTRITPDRYKEGAKRAEAEVPAGPVVAAGQSVSLSPFSDFHQPRLLNETLDEEERGLISRYHLFGNRDRRLGLDDEVYAIDRSRPGPDMESITSFSCYKNSLFDENGGPPAELPPLRMSWGGGIGGTFHFSESGIKRVNYGRGPTWGGWTARGKTIPVRPDLNPNQNVDGSYVQANSSGIDCLIVAGMFLDVGQTTADRGSDSRSDWLKKLTPLQREYLDAVRTDWNAYTRTGSVKKKKGFYDAVLRALNFEYREFTPPASVWVGPLATNFHQFTFHVAVRKTCAKCGFTSIDGGPEGQRVLSVDVDFDVVQEDPKFTLSYYLSHYFDYRTFQDEKATFHCGVPPSKLRKIVVGGLPPRLVVTPEARKDAAVSIPEHTKRNISFHYADETGSERSAIYRWIGGIYFSKQHYRVYWDDSESRDGVIKVYDGQQPFSAGSPARAGLFGTIIGGLEPPATGERVPSPWSEAPCLLFYERVDTMPSFEQLDVIRRIAEKLKQTMVVELTTELDTSSSPSLQGLLPIDEQIRNLESIQSKSSANRISLLRQRKIRSKAVRDAQEEDVMRERRAASQTVMKELEIEKNIPPVPPSPMKSSWSGSPQITSPTADLLYSLISRSSARTIATTSARFM</sequence>
<comment type="caution">
    <text evidence="1">The sequence shown here is derived from an EMBL/GenBank/DDBJ whole genome shotgun (WGS) entry which is preliminary data.</text>
</comment>
<organism evidence="1 2">
    <name type="scientific">Trichoglossum hirsutum</name>
    <dbReference type="NCBI Taxonomy" id="265104"/>
    <lineage>
        <taxon>Eukaryota</taxon>
        <taxon>Fungi</taxon>
        <taxon>Dikarya</taxon>
        <taxon>Ascomycota</taxon>
        <taxon>Pezizomycotina</taxon>
        <taxon>Geoglossomycetes</taxon>
        <taxon>Geoglossales</taxon>
        <taxon>Geoglossaceae</taxon>
        <taxon>Trichoglossum</taxon>
    </lineage>
</organism>
<protein>
    <submittedName>
        <fullName evidence="1">Uncharacterized protein</fullName>
    </submittedName>
</protein>
<gene>
    <name evidence="1" type="ORF">GP486_005396</name>
</gene>
<dbReference type="Proteomes" id="UP000750711">
    <property type="component" value="Unassembled WGS sequence"/>
</dbReference>
<proteinExistence type="predicted"/>
<evidence type="ECO:0000313" key="2">
    <source>
        <dbReference type="Proteomes" id="UP000750711"/>
    </source>
</evidence>